<name>X1UFB3_9ZZZZ</name>
<dbReference type="InterPro" id="IPR027417">
    <property type="entry name" value="P-loop_NTPase"/>
</dbReference>
<dbReference type="SUPFAM" id="SSF52540">
    <property type="entry name" value="P-loop containing nucleoside triphosphate hydrolases"/>
    <property type="match status" value="1"/>
</dbReference>
<dbReference type="InterPro" id="IPR001482">
    <property type="entry name" value="T2SS/T4SS_dom"/>
</dbReference>
<dbReference type="AlphaFoldDB" id="X1UFB3"/>
<dbReference type="InterPro" id="IPR050921">
    <property type="entry name" value="T4SS_GSP_E_ATPase"/>
</dbReference>
<proteinExistence type="inferred from homology"/>
<organism evidence="3">
    <name type="scientific">marine sediment metagenome</name>
    <dbReference type="NCBI Taxonomy" id="412755"/>
    <lineage>
        <taxon>unclassified sequences</taxon>
        <taxon>metagenomes</taxon>
        <taxon>ecological metagenomes</taxon>
    </lineage>
</organism>
<comment type="similarity">
    <text evidence="1">Belongs to the GSP E family.</text>
</comment>
<dbReference type="Gene3D" id="3.40.50.300">
    <property type="entry name" value="P-loop containing nucleotide triphosphate hydrolases"/>
    <property type="match status" value="1"/>
</dbReference>
<comment type="caution">
    <text evidence="3">The sequence shown here is derived from an EMBL/GenBank/DDBJ whole genome shotgun (WGS) entry which is preliminary data.</text>
</comment>
<dbReference type="EMBL" id="BARW01026308">
    <property type="protein sequence ID" value="GAJ16203.1"/>
    <property type="molecule type" value="Genomic_DNA"/>
</dbReference>
<dbReference type="Pfam" id="PF00437">
    <property type="entry name" value="T2SSE"/>
    <property type="match status" value="1"/>
</dbReference>
<feature type="domain" description="Bacterial type II secretion system protein E" evidence="2">
    <location>
        <begin position="8"/>
        <end position="157"/>
    </location>
</feature>
<dbReference type="GO" id="GO:0016887">
    <property type="term" value="F:ATP hydrolysis activity"/>
    <property type="evidence" value="ECO:0007669"/>
    <property type="project" value="InterPro"/>
</dbReference>
<gene>
    <name evidence="3" type="ORF">S12H4_42932</name>
</gene>
<accession>X1UFB3</accession>
<dbReference type="PANTHER" id="PTHR30486:SF6">
    <property type="entry name" value="TYPE IV PILUS RETRACTATION ATPASE PILT"/>
    <property type="match status" value="1"/>
</dbReference>
<evidence type="ECO:0000313" key="3">
    <source>
        <dbReference type="EMBL" id="GAJ16203.1"/>
    </source>
</evidence>
<feature type="non-terminal residue" evidence="3">
    <location>
        <position position="1"/>
    </location>
</feature>
<reference evidence="3" key="1">
    <citation type="journal article" date="2014" name="Front. Microbiol.">
        <title>High frequency of phylogenetically diverse reductive dehalogenase-homologous genes in deep subseafloor sedimentary metagenomes.</title>
        <authorList>
            <person name="Kawai M."/>
            <person name="Futagami T."/>
            <person name="Toyoda A."/>
            <person name="Takaki Y."/>
            <person name="Nishi S."/>
            <person name="Hori S."/>
            <person name="Arai W."/>
            <person name="Tsubouchi T."/>
            <person name="Morono Y."/>
            <person name="Uchiyama I."/>
            <person name="Ito T."/>
            <person name="Fujiyama A."/>
            <person name="Inagaki F."/>
            <person name="Takami H."/>
        </authorList>
    </citation>
    <scope>NUCLEOTIDE SEQUENCE</scope>
    <source>
        <strain evidence="3">Expedition CK06-06</strain>
    </source>
</reference>
<evidence type="ECO:0000259" key="2">
    <source>
        <dbReference type="Pfam" id="PF00437"/>
    </source>
</evidence>
<sequence length="204" mass="23625">EVVGSKVAGEIDMYDLMKAALRQRPEYILVGEIRGREAYVLFQAMATGHTTYSTVHADSAASLIHRLEGKPINIPRIMLQALDIVCIQVISRIKNKRARRCKQIIEIIDIDPTTKEILTNEVFRWDPVDDTFTYNGKSYILERIRAEKDLSREEMAQELKRRSQLLDWMNKNNVREFKKVSTLIARYVENSAQLMEKIQDGKLL</sequence>
<dbReference type="PANTHER" id="PTHR30486">
    <property type="entry name" value="TWITCHING MOTILITY PROTEIN PILT"/>
    <property type="match status" value="1"/>
</dbReference>
<protein>
    <recommendedName>
        <fullName evidence="2">Bacterial type II secretion system protein E domain-containing protein</fullName>
    </recommendedName>
</protein>
<evidence type="ECO:0000256" key="1">
    <source>
        <dbReference type="ARBA" id="ARBA00006611"/>
    </source>
</evidence>